<proteinExistence type="predicted"/>
<dbReference type="RefSeq" id="WP_179646148.1">
    <property type="nucleotide sequence ID" value="NZ_BAAAYY010000045.1"/>
</dbReference>
<organism evidence="1 2">
    <name type="scientific">Spinactinospora alkalitolerans</name>
    <dbReference type="NCBI Taxonomy" id="687207"/>
    <lineage>
        <taxon>Bacteria</taxon>
        <taxon>Bacillati</taxon>
        <taxon>Actinomycetota</taxon>
        <taxon>Actinomycetes</taxon>
        <taxon>Streptosporangiales</taxon>
        <taxon>Nocardiopsidaceae</taxon>
        <taxon>Spinactinospora</taxon>
    </lineage>
</organism>
<reference evidence="1 2" key="1">
    <citation type="submission" date="2020-07" db="EMBL/GenBank/DDBJ databases">
        <title>Sequencing the genomes of 1000 actinobacteria strains.</title>
        <authorList>
            <person name="Klenk H.-P."/>
        </authorList>
    </citation>
    <scope>NUCLEOTIDE SEQUENCE [LARGE SCALE GENOMIC DNA]</scope>
    <source>
        <strain evidence="1 2">CXB654</strain>
    </source>
</reference>
<protein>
    <submittedName>
        <fullName evidence="1">Uncharacterized protein</fullName>
    </submittedName>
</protein>
<comment type="caution">
    <text evidence="1">The sequence shown here is derived from an EMBL/GenBank/DDBJ whole genome shotgun (WGS) entry which is preliminary data.</text>
</comment>
<dbReference type="Proteomes" id="UP000589036">
    <property type="component" value="Unassembled WGS sequence"/>
</dbReference>
<keyword evidence="2" id="KW-1185">Reference proteome</keyword>
<gene>
    <name evidence="1" type="ORF">HDA32_005825</name>
</gene>
<dbReference type="EMBL" id="JACCCC010000001">
    <property type="protein sequence ID" value="NYE50705.1"/>
    <property type="molecule type" value="Genomic_DNA"/>
</dbReference>
<accession>A0A852U571</accession>
<evidence type="ECO:0000313" key="2">
    <source>
        <dbReference type="Proteomes" id="UP000589036"/>
    </source>
</evidence>
<dbReference type="AlphaFoldDB" id="A0A852U571"/>
<sequence>MAHNSPCENAKSPKCRCSGCGGSLHGWPGHLLLAQRPSEDRDALRSAADQSWFSALGPEGGRAALLKKPNIPMKRAAADRAVADIVDWLAGDDDKIKRVATIGRLISEDTLKDLDAYAEKGTTDNRDLLKLRSIIPGHFWCSLLADLSGAADTAHGNLEKIPGQAQEALLGSEEQPGWGDVQRYVAGFTLAAIWTYVKPLAVTWDLESLVRIMRILAVLICPDPGRHPRVARLCLSPLVKDVITETAESRLHQSFGAALDPVWGA</sequence>
<name>A0A852U571_9ACTN</name>
<evidence type="ECO:0000313" key="1">
    <source>
        <dbReference type="EMBL" id="NYE50705.1"/>
    </source>
</evidence>